<proteinExistence type="predicted"/>
<dbReference type="InterPro" id="IPR006047">
    <property type="entry name" value="GH13_cat_dom"/>
</dbReference>
<evidence type="ECO:0000259" key="1">
    <source>
        <dbReference type="SMART" id="SM00642"/>
    </source>
</evidence>
<sequence length="593" mass="63931">MGVALIAWGRFLAEGQLVTVPAPSTDPGAAWLWDFVAMQAASLRGIGFTAIQLPPASKAQGGAGRGCDGYGVFDPRDLGSKPQQGSTTTRYGSVEQLRRAVACCHAAGLDVYLDVVLHQLIGENGGPGVFRYLGADAITLDGRGAMHPGCFRGNTGNDDPVPPFGREDAVPAPSDDFPFGREKVFQNCEPVRYTIEDALDYGDWLFRTTGADGMRFDDAKGTWAPFVSEFMRSRAMAGRLAYAEFFDGNPALLDAWATGDTMNSRALVEDFTLHWALQSACASLDPRKLDGAGYLASRPFLACTFVDNPDTDSSPGEQIVSSKLLAYAWLLTSEGYPFVYGKDYFDGEVWPGAYGLKPWIDNLVWIHETLAAGATVNRWLDDGVIVRERTGGPGLLTALNFDSWNRRTITCATGFGGGVALHDYTGRHADIRTDADGRATFTIPSNAYLSGQSYLCFSRTGQDRAPSVNRRSTTQEFFGADDLDIPALRVGRLQVGRIYADAHTDIVFGMQPEAVPPAGSSIVLEIADEAGRLLGSTIRRHGEDGNALTARPAGTGWCSLHLTGDGLPDPMRFVAIVTYSAPQHVDRITLEKG</sequence>
<evidence type="ECO:0000313" key="3">
    <source>
        <dbReference type="Proteomes" id="UP000305654"/>
    </source>
</evidence>
<reference evidence="2 3" key="1">
    <citation type="submission" date="2019-05" db="EMBL/GenBank/DDBJ databases">
        <authorList>
            <person name="Pankratov T."/>
            <person name="Grouzdev D."/>
        </authorList>
    </citation>
    <scope>NUCLEOTIDE SEQUENCE [LARGE SCALE GENOMIC DNA]</scope>
    <source>
        <strain evidence="2 3">KEBCLARHB70R</strain>
    </source>
</reference>
<name>A0A5R9J5V7_9PROT</name>
<dbReference type="RefSeq" id="WP_138325074.1">
    <property type="nucleotide sequence ID" value="NZ_VCDI01000002.1"/>
</dbReference>
<accession>A0A5R9J5V7</accession>
<dbReference type="Proteomes" id="UP000305654">
    <property type="component" value="Unassembled WGS sequence"/>
</dbReference>
<dbReference type="GO" id="GO:0005975">
    <property type="term" value="P:carbohydrate metabolic process"/>
    <property type="evidence" value="ECO:0007669"/>
    <property type="project" value="InterPro"/>
</dbReference>
<dbReference type="SUPFAM" id="SSF51445">
    <property type="entry name" value="(Trans)glycosidases"/>
    <property type="match status" value="1"/>
</dbReference>
<dbReference type="AlphaFoldDB" id="A0A5R9J5V7"/>
<feature type="domain" description="Glycosyl hydrolase family 13 catalytic" evidence="1">
    <location>
        <begin position="16"/>
        <end position="374"/>
    </location>
</feature>
<dbReference type="InterPro" id="IPR013780">
    <property type="entry name" value="Glyco_hydro_b"/>
</dbReference>
<dbReference type="EMBL" id="VCDI01000002">
    <property type="protein sequence ID" value="TLU73000.1"/>
    <property type="molecule type" value="Genomic_DNA"/>
</dbReference>
<dbReference type="InterPro" id="IPR017853">
    <property type="entry name" value="GH"/>
</dbReference>
<organism evidence="2 3">
    <name type="scientific">Lichenicoccus roseus</name>
    <dbReference type="NCBI Taxonomy" id="2683649"/>
    <lineage>
        <taxon>Bacteria</taxon>
        <taxon>Pseudomonadati</taxon>
        <taxon>Pseudomonadota</taxon>
        <taxon>Alphaproteobacteria</taxon>
        <taxon>Acetobacterales</taxon>
        <taxon>Acetobacteraceae</taxon>
        <taxon>Lichenicoccus</taxon>
    </lineage>
</organism>
<keyword evidence="3" id="KW-1185">Reference proteome</keyword>
<dbReference type="SMART" id="SM00642">
    <property type="entry name" value="Aamy"/>
    <property type="match status" value="1"/>
</dbReference>
<evidence type="ECO:0000313" key="2">
    <source>
        <dbReference type="EMBL" id="TLU73000.1"/>
    </source>
</evidence>
<dbReference type="Gene3D" id="3.20.20.80">
    <property type="entry name" value="Glycosidases"/>
    <property type="match status" value="1"/>
</dbReference>
<dbReference type="PANTHER" id="PTHR43447">
    <property type="entry name" value="ALPHA-AMYLASE"/>
    <property type="match status" value="1"/>
</dbReference>
<gene>
    <name evidence="2" type="ORF">FE263_06010</name>
</gene>
<comment type="caution">
    <text evidence="2">The sequence shown here is derived from an EMBL/GenBank/DDBJ whole genome shotgun (WGS) entry which is preliminary data.</text>
</comment>
<dbReference type="Gene3D" id="2.60.40.1180">
    <property type="entry name" value="Golgi alpha-mannosidase II"/>
    <property type="match status" value="1"/>
</dbReference>
<protein>
    <recommendedName>
        <fullName evidence="1">Glycosyl hydrolase family 13 catalytic domain-containing protein</fullName>
    </recommendedName>
</protein>
<dbReference type="OrthoDB" id="9805159at2"/>